<name>A0A058ZDA4_FONAL</name>
<reference evidence="1" key="1">
    <citation type="submission" date="2013-04" db="EMBL/GenBank/DDBJ databases">
        <title>The Genome Sequence of Fonticula alba ATCC 38817.</title>
        <authorList>
            <consortium name="The Broad Institute Genomics Platform"/>
            <person name="Russ C."/>
            <person name="Cuomo C."/>
            <person name="Burger G."/>
            <person name="Gray M.W."/>
            <person name="Holland P.W.H."/>
            <person name="King N."/>
            <person name="Lang F.B.F."/>
            <person name="Roger A.J."/>
            <person name="Ruiz-Trillo I."/>
            <person name="Brown M."/>
            <person name="Walker B."/>
            <person name="Young S."/>
            <person name="Zeng Q."/>
            <person name="Gargeya S."/>
            <person name="Fitzgerald M."/>
            <person name="Haas B."/>
            <person name="Abouelleil A."/>
            <person name="Allen A.W."/>
            <person name="Alvarado L."/>
            <person name="Arachchi H.M."/>
            <person name="Berlin A.M."/>
            <person name="Chapman S.B."/>
            <person name="Gainer-Dewar J."/>
            <person name="Goldberg J."/>
            <person name="Griggs A."/>
            <person name="Gujja S."/>
            <person name="Hansen M."/>
            <person name="Howarth C."/>
            <person name="Imamovic A."/>
            <person name="Ireland A."/>
            <person name="Larimer J."/>
            <person name="McCowan C."/>
            <person name="Murphy C."/>
            <person name="Pearson M."/>
            <person name="Poon T.W."/>
            <person name="Priest M."/>
            <person name="Roberts A."/>
            <person name="Saif S."/>
            <person name="Shea T."/>
            <person name="Sisk P."/>
            <person name="Sykes S."/>
            <person name="Wortman J."/>
            <person name="Nusbaum C."/>
            <person name="Birren B."/>
        </authorList>
    </citation>
    <scope>NUCLEOTIDE SEQUENCE [LARGE SCALE GENOMIC DNA]</scope>
    <source>
        <strain evidence="1">ATCC 38817</strain>
    </source>
</reference>
<dbReference type="InterPro" id="IPR036038">
    <property type="entry name" value="Aminotransferase-like"/>
</dbReference>
<protein>
    <submittedName>
        <fullName evidence="1">Uncharacterized protein</fullName>
    </submittedName>
</protein>
<keyword evidence="2" id="KW-1185">Reference proteome</keyword>
<dbReference type="EMBL" id="KB932202">
    <property type="protein sequence ID" value="KCV71916.1"/>
    <property type="molecule type" value="Genomic_DNA"/>
</dbReference>
<accession>A0A058ZDA4</accession>
<dbReference type="OrthoDB" id="59470at2759"/>
<proteinExistence type="predicted"/>
<sequence length="423" mass="44744">MASPAVICTLRPRAAGPPVDPETTYRDSLPVAKFLLNYPQGAYTTARTVAFGERIVEFESHMFRLAESLRMIHFGPPDAEPAHIAAAFAPLRSTPSMDGVDAATNGLHTGVVALDEASLLRQGLSLEELSSMSLAVSPRAGGAGTTTDGPTLEERMARWPAPPAAIARIFWPLLGACRREFFARLSPADSLPDLRLTLVISWDKAADTPVYAVHCGLLPPAPIAYSAVQSSRFLSPPTPAAAGGPVSVGVTVEIRGNPRLSAAAKDCKWIHNAFFLRVTQLPEPGQEPSFAVDLLTAPVGAVLAGTIRSLVVDLAPKIRSVAISRTAGIPVAIRVVEDFPSTGDLSAGTLHAGFITSTSRAVCPIARAKIFHGENTEPEIVDLIQPSDTVAQDDPCVLARATVAAISRLVSRQMYRAATPLTD</sequence>
<dbReference type="PANTHER" id="PTHR47703">
    <property type="entry name" value="D-AMINOACID AMINOTRANSFERASE-LIKE PLP-DEPENDENT ENZYMES SUPERFAMILY PROTEIN"/>
    <property type="match status" value="1"/>
</dbReference>
<evidence type="ECO:0000313" key="2">
    <source>
        <dbReference type="Proteomes" id="UP000030693"/>
    </source>
</evidence>
<dbReference type="GO" id="GO:0003824">
    <property type="term" value="F:catalytic activity"/>
    <property type="evidence" value="ECO:0007669"/>
    <property type="project" value="InterPro"/>
</dbReference>
<dbReference type="AlphaFoldDB" id="A0A058ZDA4"/>
<evidence type="ECO:0000313" key="1">
    <source>
        <dbReference type="EMBL" id="KCV71916.1"/>
    </source>
</evidence>
<dbReference type="PANTHER" id="PTHR47703:SF2">
    <property type="entry name" value="D-AMINOACID AMINOTRANSFERASE-LIKE PLP-DEPENDENT ENZYMES SUPERFAMILY PROTEIN"/>
    <property type="match status" value="1"/>
</dbReference>
<organism evidence="1">
    <name type="scientific">Fonticula alba</name>
    <name type="common">Slime mold</name>
    <dbReference type="NCBI Taxonomy" id="691883"/>
    <lineage>
        <taxon>Eukaryota</taxon>
        <taxon>Rotosphaerida</taxon>
        <taxon>Fonticulaceae</taxon>
        <taxon>Fonticula</taxon>
    </lineage>
</organism>
<dbReference type="RefSeq" id="XP_009493494.1">
    <property type="nucleotide sequence ID" value="XM_009495219.1"/>
</dbReference>
<gene>
    <name evidence="1" type="ORF">H696_01326</name>
</gene>
<dbReference type="SUPFAM" id="SSF56752">
    <property type="entry name" value="D-aminoacid aminotransferase-like PLP-dependent enzymes"/>
    <property type="match status" value="1"/>
</dbReference>
<dbReference type="Proteomes" id="UP000030693">
    <property type="component" value="Unassembled WGS sequence"/>
</dbReference>
<dbReference type="GeneID" id="20526051"/>